<dbReference type="PANTHER" id="PTHR42754:SF1">
    <property type="entry name" value="LIPOPROTEIN"/>
    <property type="match status" value="1"/>
</dbReference>
<dbReference type="InterPro" id="IPR036698">
    <property type="entry name" value="TM1070-like_sf"/>
</dbReference>
<dbReference type="Gene3D" id="2.80.10.50">
    <property type="match status" value="4"/>
</dbReference>
<evidence type="ECO:0000256" key="1">
    <source>
        <dbReference type="SAM" id="SignalP"/>
    </source>
</evidence>
<evidence type="ECO:0000313" key="2">
    <source>
        <dbReference type="EMBL" id="AMY10556.1"/>
    </source>
</evidence>
<dbReference type="STRING" id="1855912.LuPra_03792"/>
<protein>
    <submittedName>
        <fullName evidence="2">Delta-60 repeat domain protein</fullName>
    </submittedName>
</protein>
<feature type="chain" id="PRO_5007511804" evidence="1">
    <location>
        <begin position="32"/>
        <end position="1188"/>
    </location>
</feature>
<dbReference type="PATRIC" id="fig|1813736.3.peg.4001"/>
<keyword evidence="1" id="KW-0732">Signal</keyword>
<dbReference type="OrthoDB" id="6876366at2"/>
<reference evidence="3" key="2">
    <citation type="submission" date="2016-04" db="EMBL/GenBank/DDBJ databases">
        <title>First Complete Genome Sequence of a Subdivision 6 Acidobacterium.</title>
        <authorList>
            <person name="Huang S."/>
            <person name="Vieira S."/>
            <person name="Bunk B."/>
            <person name="Riedel T."/>
            <person name="Sproeer C."/>
            <person name="Overmann J."/>
        </authorList>
    </citation>
    <scope>NUCLEOTIDE SEQUENCE [LARGE SCALE GENOMIC DNA]</scope>
    <source>
        <strain evidence="3">DSM 100886 HEG_-6_39</strain>
    </source>
</reference>
<dbReference type="RefSeq" id="WP_157899391.1">
    <property type="nucleotide sequence ID" value="NZ_CP015136.1"/>
</dbReference>
<sequence length="1188" mass="123224" precursor="true">MTASRLRVLGRVTHGIALGAALLGMASAAEAAPVVRRANGAAASDIQATVEQFRTDLGGANNGVGGSTTNGRREINWDAVPAGASSPNPLATDFFNVNSPRGAVFFTNGDGFQVSGTPDRFGNFNPTYPGQFTTFSPQKLFAPTGSFIMDVTFRIPGTSVPATVSGFGVVFTDVDVFGPTKVEYFDERGQRIGPVVDTTTAFVGAMSFVGVSFNAGERVARVRITSGDASVSAGANDISNGGLSDVVVMDDFIYGEPQQMTGATNLDTSFNADGQAEVSQGFVEQGEAIAIQPDGKIVVVGFSDGLGGAGEADFLVVRYNPDGSRDASFSGDGRINFSFGPDLTGIDRGSAVALQPDGKIVVAGTTDAGGGNINHFAVARLLPNGELDPSFDGDGRVTIDFNFDDIGNAVAIQPDGKIVVAGQSAADTAVARLLTNGSLDPDFNPVAVPTLENGDGRLRIDLGNTDFAQAIIAAPDGSLLVAGRADNGGGDDMVVLKLDTFGTRVGGFGSNGATYINFSGADRADSLALLPDGRLAVGGTSAAGTDFAVARLAANGALDSTFNGTGRVTLNFGGSDVLTGLALQPDGRLVLAGFTSAGGGTPQNIAIARLTTTGLADTTFAAGGRDMLDLGFSEIIRNVALQSNGRIVLTGKTTNNEDMYTVRLIGGPPPSVSIVSPTTAISTTATSTFLALAGTAADAAGVTRVTWTTDRGFSGTATGTTAWSADVALAAGTNRVTVTATNANGVISADAFVVTVSEFAYFLSEGATGSFFDLDILIANPTTTEANVAISYLKPDGTTVPQTFTLAAQSRRTVKVDQVVGVENTAVSAVVRSTNAVPLVVERTMFWDSTYYGGHTGNAVDAPATQWLFAEGNQGFFDTYVLLANANATEATATVTFLVEGGANVVQVVPVPPTTRLNVYAGIIPQLIGKSFSIVVTSTQPIIAERAMYFGTRLFEGGHESAGVPAASTRWFHAEGATGSYFDLYLLVGNPNPTVANLTVTFLKDDGTTLVRSKQVPANSRFTMHVDGEDPSLANTAVSTTVVSDIPVVSERAMYWPGDSSTWFEAHNSFGVTTTSTKWALAEGRVGQLQEFETFVLIANPSTSLATVRATFLRANGQPPVTKTWDVLPTSRFNIWVNAMVPELVNEEFGVLIEVLNGVDVAVERALYWKSGDVEFAGGTNATAVRVP</sequence>
<dbReference type="InterPro" id="IPR013783">
    <property type="entry name" value="Ig-like_fold"/>
</dbReference>
<organism evidence="2 3">
    <name type="scientific">Luteitalea pratensis</name>
    <dbReference type="NCBI Taxonomy" id="1855912"/>
    <lineage>
        <taxon>Bacteria</taxon>
        <taxon>Pseudomonadati</taxon>
        <taxon>Acidobacteriota</taxon>
        <taxon>Vicinamibacteria</taxon>
        <taxon>Vicinamibacterales</taxon>
        <taxon>Vicinamibacteraceae</taxon>
        <taxon>Luteitalea</taxon>
    </lineage>
</organism>
<gene>
    <name evidence="2" type="ORF">LuPra_03792</name>
</gene>
<dbReference type="Gene3D" id="2.60.40.10">
    <property type="entry name" value="Immunoglobulins"/>
    <property type="match status" value="1"/>
</dbReference>
<dbReference type="Pfam" id="PF17164">
    <property type="entry name" value="DUF5122"/>
    <property type="match status" value="5"/>
</dbReference>
<dbReference type="Proteomes" id="UP000076079">
    <property type="component" value="Chromosome"/>
</dbReference>
<feature type="signal peptide" evidence="1">
    <location>
        <begin position="1"/>
        <end position="31"/>
    </location>
</feature>
<dbReference type="InterPro" id="IPR013431">
    <property type="entry name" value="Delta_60_rpt"/>
</dbReference>
<name>A0A143PQA8_LUTPR</name>
<reference evidence="2 3" key="1">
    <citation type="journal article" date="2016" name="Genome Announc.">
        <title>First Complete Genome Sequence of a Subdivision 6 Acidobacterium Strain.</title>
        <authorList>
            <person name="Huang S."/>
            <person name="Vieira S."/>
            <person name="Bunk B."/>
            <person name="Riedel T."/>
            <person name="Sproer C."/>
            <person name="Overmann J."/>
        </authorList>
    </citation>
    <scope>NUCLEOTIDE SEQUENCE [LARGE SCALE GENOMIC DNA]</scope>
    <source>
        <strain evidence="3">DSM 100886 HEG_-6_39</strain>
    </source>
</reference>
<proteinExistence type="predicted"/>
<dbReference type="Gene3D" id="2.60.290.11">
    <property type="entry name" value="TM1070-like"/>
    <property type="match status" value="4"/>
</dbReference>
<dbReference type="KEGG" id="abac:LuPra_03792"/>
<dbReference type="PANTHER" id="PTHR42754">
    <property type="entry name" value="ENDOGLUCANASE"/>
    <property type="match status" value="1"/>
</dbReference>
<dbReference type="EMBL" id="CP015136">
    <property type="protein sequence ID" value="AMY10556.1"/>
    <property type="molecule type" value="Genomic_DNA"/>
</dbReference>
<keyword evidence="3" id="KW-1185">Reference proteome</keyword>
<dbReference type="NCBIfam" id="TIGR02608">
    <property type="entry name" value="delta_60_rpt"/>
    <property type="match status" value="7"/>
</dbReference>
<dbReference type="AlphaFoldDB" id="A0A143PQA8"/>
<dbReference type="SUPFAM" id="SSF75011">
    <property type="entry name" value="3-carboxy-cis,cis-mucoante lactonizing enzyme"/>
    <property type="match status" value="1"/>
</dbReference>
<accession>A0A143PQA8</accession>
<evidence type="ECO:0000313" key="3">
    <source>
        <dbReference type="Proteomes" id="UP000076079"/>
    </source>
</evidence>